<dbReference type="Pfam" id="PF14375">
    <property type="entry name" value="Cys_rich_CWC"/>
    <property type="match status" value="1"/>
</dbReference>
<dbReference type="PATRIC" id="fig|1031711.3.peg.3256"/>
<proteinExistence type="predicted"/>
<dbReference type="InterPro" id="IPR032720">
    <property type="entry name" value="Cys_rich_CWC"/>
</dbReference>
<protein>
    <submittedName>
        <fullName evidence="1">Uncharacterized protein</fullName>
    </submittedName>
</protein>
<name>F6G4L8_RALS8</name>
<accession>F6G4L8</accession>
<dbReference type="RefSeq" id="WP_014618304.1">
    <property type="nucleotide sequence ID" value="NC_017574.1"/>
</dbReference>
<evidence type="ECO:0000313" key="1">
    <source>
        <dbReference type="EMBL" id="AEG70618.1"/>
    </source>
</evidence>
<organism evidence="1 2">
    <name type="scientific">Ralstonia solanacearum (strain Po82)</name>
    <dbReference type="NCBI Taxonomy" id="1031711"/>
    <lineage>
        <taxon>Bacteria</taxon>
        <taxon>Pseudomonadati</taxon>
        <taxon>Pseudomonadota</taxon>
        <taxon>Betaproteobacteria</taxon>
        <taxon>Burkholderiales</taxon>
        <taxon>Burkholderiaceae</taxon>
        <taxon>Ralstonia</taxon>
        <taxon>Ralstonia solanacearum species complex</taxon>
    </lineage>
</organism>
<dbReference type="Proteomes" id="UP000007953">
    <property type="component" value="Chromosome"/>
</dbReference>
<dbReference type="GeneID" id="61362818"/>
<dbReference type="AlphaFoldDB" id="F6G4L8"/>
<dbReference type="HOGENOM" id="CLU_173275_1_0_4"/>
<dbReference type="KEGG" id="rsn:RSPO_c03327"/>
<dbReference type="eggNOG" id="ENOG5030XDN">
    <property type="taxonomic scope" value="Bacteria"/>
</dbReference>
<reference evidence="1 2" key="1">
    <citation type="journal article" date="2011" name="J. Bacteriol.">
        <title>Complete genome sequence of the plant pathogen Ralstonia solanacearum strain Po82.</title>
        <authorList>
            <person name="Xu J."/>
            <person name="Zheng H.J."/>
            <person name="Liu L."/>
            <person name="Pan Z.C."/>
            <person name="Prior P."/>
            <person name="Tang B."/>
            <person name="Xu J.S."/>
            <person name="Zhang H."/>
            <person name="Tian Q."/>
            <person name="Zhang L.Q."/>
            <person name="Feng J."/>
        </authorList>
    </citation>
    <scope>NUCLEOTIDE SEQUENCE [LARGE SCALE GENOMIC DNA]</scope>
    <source>
        <strain evidence="1 2">Po82</strain>
    </source>
</reference>
<sequence>MGAPAPVAAAPGQPAVANAVCPVCGAALRCGAIGDGTQPDATCWCRLEHNLPASALQSGQGCLCPRCLREAITRAGAAGG</sequence>
<gene>
    <name evidence="1" type="ordered locus">RSPO_c03327</name>
</gene>
<dbReference type="EMBL" id="CP002819">
    <property type="protein sequence ID" value="AEG70618.1"/>
    <property type="molecule type" value="Genomic_DNA"/>
</dbReference>
<evidence type="ECO:0000313" key="2">
    <source>
        <dbReference type="Proteomes" id="UP000007953"/>
    </source>
</evidence>